<protein>
    <submittedName>
        <fullName evidence="3">Amidase signature domain-containing protein</fullName>
    </submittedName>
</protein>
<dbReference type="SUPFAM" id="SSF75304">
    <property type="entry name" value="Amidase signature (AS) enzymes"/>
    <property type="match status" value="1"/>
</dbReference>
<dbReference type="GeneID" id="87887043"/>
<evidence type="ECO:0000256" key="1">
    <source>
        <dbReference type="ARBA" id="ARBA00009199"/>
    </source>
</evidence>
<dbReference type="RefSeq" id="XP_062725296.1">
    <property type="nucleotide sequence ID" value="XM_062868214.1"/>
</dbReference>
<dbReference type="Pfam" id="PF01425">
    <property type="entry name" value="Amidase"/>
    <property type="match status" value="1"/>
</dbReference>
<proteinExistence type="inferred from homology"/>
<keyword evidence="4" id="KW-1185">Reference proteome</keyword>
<dbReference type="EMBL" id="JAUDZG010000001">
    <property type="protein sequence ID" value="KAK3309516.1"/>
    <property type="molecule type" value="Genomic_DNA"/>
</dbReference>
<comment type="caution">
    <text evidence="3">The sequence shown here is derived from an EMBL/GenBank/DDBJ whole genome shotgun (WGS) entry which is preliminary data.</text>
</comment>
<accession>A0AAJ0H0D7</accession>
<gene>
    <name evidence="3" type="ORF">B0T15DRAFT_515692</name>
</gene>
<dbReference type="InterPro" id="IPR000120">
    <property type="entry name" value="Amidase"/>
</dbReference>
<feature type="domain" description="Amidase" evidence="2">
    <location>
        <begin position="152"/>
        <end position="564"/>
    </location>
</feature>
<reference evidence="3" key="1">
    <citation type="journal article" date="2023" name="Mol. Phylogenet. Evol.">
        <title>Genome-scale phylogeny and comparative genomics of the fungal order Sordariales.</title>
        <authorList>
            <person name="Hensen N."/>
            <person name="Bonometti L."/>
            <person name="Westerberg I."/>
            <person name="Brannstrom I.O."/>
            <person name="Guillou S."/>
            <person name="Cros-Aarteil S."/>
            <person name="Calhoun S."/>
            <person name="Haridas S."/>
            <person name="Kuo A."/>
            <person name="Mondo S."/>
            <person name="Pangilinan J."/>
            <person name="Riley R."/>
            <person name="LaButti K."/>
            <person name="Andreopoulos B."/>
            <person name="Lipzen A."/>
            <person name="Chen C."/>
            <person name="Yan M."/>
            <person name="Daum C."/>
            <person name="Ng V."/>
            <person name="Clum A."/>
            <person name="Steindorff A."/>
            <person name="Ohm R.A."/>
            <person name="Martin F."/>
            <person name="Silar P."/>
            <person name="Natvig D.O."/>
            <person name="Lalanne C."/>
            <person name="Gautier V."/>
            <person name="Ament-Velasquez S.L."/>
            <person name="Kruys A."/>
            <person name="Hutchinson M.I."/>
            <person name="Powell A.J."/>
            <person name="Barry K."/>
            <person name="Miller A.N."/>
            <person name="Grigoriev I.V."/>
            <person name="Debuchy R."/>
            <person name="Gladieux P."/>
            <person name="Hiltunen Thoren M."/>
            <person name="Johannesson H."/>
        </authorList>
    </citation>
    <scope>NUCLEOTIDE SEQUENCE</scope>
    <source>
        <strain evidence="3">CBS 333.67</strain>
    </source>
</reference>
<dbReference type="Proteomes" id="UP001273166">
    <property type="component" value="Unassembled WGS sequence"/>
</dbReference>
<dbReference type="PANTHER" id="PTHR11895:SF67">
    <property type="entry name" value="AMIDASE DOMAIN-CONTAINING PROTEIN"/>
    <property type="match status" value="1"/>
</dbReference>
<evidence type="ECO:0000259" key="2">
    <source>
        <dbReference type="Pfam" id="PF01425"/>
    </source>
</evidence>
<dbReference type="PROSITE" id="PS00571">
    <property type="entry name" value="AMIDASES"/>
    <property type="match status" value="1"/>
</dbReference>
<dbReference type="AlphaFoldDB" id="A0AAJ0H0D7"/>
<dbReference type="PANTHER" id="PTHR11895">
    <property type="entry name" value="TRANSAMIDASE"/>
    <property type="match status" value="1"/>
</dbReference>
<evidence type="ECO:0000313" key="4">
    <source>
        <dbReference type="Proteomes" id="UP001273166"/>
    </source>
</evidence>
<dbReference type="InterPro" id="IPR023631">
    <property type="entry name" value="Amidase_dom"/>
</dbReference>
<dbReference type="InterPro" id="IPR020556">
    <property type="entry name" value="Amidase_CS"/>
</dbReference>
<sequence>MAPASQRFANHPGAKEAPASALEYHHDRDENPVLRGLPLAVASTLVERSGWVQKLIWKNAKFGQATPGLEGVAWRILPNVISLGDGVSPAGMLELGPELHQPQPADLPGRFYSAADYHGLYKSGEVTPLQVAEALLPLIRRDVRPQSKYAVAWTQCNVDEVLASAKASTDRWAAGKPLGILDGVPFGVKDDIDVKGFVSTMGMKVDKSEGYFNKPSTKTASPVQRLEEAGAIMMGKLNQHELGMDTTGCNPSTGTPTNWYNKSYYPGGSSSGAGSALSGGLVPITVGTDAGGSIRIPASFCGVYGLKPTYNRTCQMSSSMVVMGPIASTVADLTTAYRLMSQPNADDPPQNLFAVSTPPDPSAKKYLGICREWIATASADVISVFDQAVAHLISHLGYEVVDIKLPFLREGHIAHAGTCLTEAAADARARASNPSRYLKLLNYPNRILVATGTQTAAGDYLRYGQIRQVIMQHLAFLFEKYPGLLVVTPTSPMAGWPIRPGDETFGFCDGNLTMDNMRFVWYANTSGCPAVACPAGYVDPAQGEGKLPVGLMAMAEWGAEEQLLGFARHVEGYLNEVYPGGRQRSKEWADVIALARQRSWAGAKQ</sequence>
<organism evidence="3 4">
    <name type="scientific">Chaetomium strumarium</name>
    <dbReference type="NCBI Taxonomy" id="1170767"/>
    <lineage>
        <taxon>Eukaryota</taxon>
        <taxon>Fungi</taxon>
        <taxon>Dikarya</taxon>
        <taxon>Ascomycota</taxon>
        <taxon>Pezizomycotina</taxon>
        <taxon>Sordariomycetes</taxon>
        <taxon>Sordariomycetidae</taxon>
        <taxon>Sordariales</taxon>
        <taxon>Chaetomiaceae</taxon>
        <taxon>Chaetomium</taxon>
    </lineage>
</organism>
<evidence type="ECO:0000313" key="3">
    <source>
        <dbReference type="EMBL" id="KAK3309516.1"/>
    </source>
</evidence>
<reference evidence="3" key="2">
    <citation type="submission" date="2023-06" db="EMBL/GenBank/DDBJ databases">
        <authorList>
            <consortium name="Lawrence Berkeley National Laboratory"/>
            <person name="Mondo S.J."/>
            <person name="Hensen N."/>
            <person name="Bonometti L."/>
            <person name="Westerberg I."/>
            <person name="Brannstrom I.O."/>
            <person name="Guillou S."/>
            <person name="Cros-Aarteil S."/>
            <person name="Calhoun S."/>
            <person name="Haridas S."/>
            <person name="Kuo A."/>
            <person name="Pangilinan J."/>
            <person name="Riley R."/>
            <person name="Labutti K."/>
            <person name="Andreopoulos B."/>
            <person name="Lipzen A."/>
            <person name="Chen C."/>
            <person name="Yanf M."/>
            <person name="Daum C."/>
            <person name="Ng V."/>
            <person name="Clum A."/>
            <person name="Steindorff A."/>
            <person name="Ohm R."/>
            <person name="Martin F."/>
            <person name="Silar P."/>
            <person name="Natvig D."/>
            <person name="Lalanne C."/>
            <person name="Gautier V."/>
            <person name="Ament-Velasquez S.L."/>
            <person name="Kruys A."/>
            <person name="Hutchinson M.I."/>
            <person name="Powell A.J."/>
            <person name="Barry K."/>
            <person name="Miller A.N."/>
            <person name="Grigoriev I.V."/>
            <person name="Debuchy R."/>
            <person name="Gladieux P."/>
            <person name="Thoren M.H."/>
            <person name="Johannesson H."/>
        </authorList>
    </citation>
    <scope>NUCLEOTIDE SEQUENCE</scope>
    <source>
        <strain evidence="3">CBS 333.67</strain>
    </source>
</reference>
<name>A0AAJ0H0D7_9PEZI</name>
<dbReference type="GO" id="GO:0003824">
    <property type="term" value="F:catalytic activity"/>
    <property type="evidence" value="ECO:0007669"/>
    <property type="project" value="InterPro"/>
</dbReference>
<dbReference type="Gene3D" id="3.90.1300.10">
    <property type="entry name" value="Amidase signature (AS) domain"/>
    <property type="match status" value="1"/>
</dbReference>
<dbReference type="InterPro" id="IPR036928">
    <property type="entry name" value="AS_sf"/>
</dbReference>
<comment type="similarity">
    <text evidence="1">Belongs to the amidase family.</text>
</comment>